<evidence type="ECO:0000313" key="11">
    <source>
        <dbReference type="EMBL" id="OGF25163.1"/>
    </source>
</evidence>
<dbReference type="PROSITE" id="PS51846">
    <property type="entry name" value="CNNM"/>
    <property type="match status" value="1"/>
</dbReference>
<keyword evidence="4 7" id="KW-1133">Transmembrane helix</keyword>
<dbReference type="STRING" id="1797994.A2227_07515"/>
<feature type="transmembrane region" description="Helical" evidence="8">
    <location>
        <begin position="54"/>
        <end position="74"/>
    </location>
</feature>
<dbReference type="Pfam" id="PF01595">
    <property type="entry name" value="CNNM"/>
    <property type="match status" value="1"/>
</dbReference>
<evidence type="ECO:0000256" key="7">
    <source>
        <dbReference type="PROSITE-ProRule" id="PRU01193"/>
    </source>
</evidence>
<evidence type="ECO:0000256" key="5">
    <source>
        <dbReference type="ARBA" id="ARBA00023136"/>
    </source>
</evidence>
<gene>
    <name evidence="11" type="ORF">A2227_07515</name>
</gene>
<evidence type="ECO:0000313" key="12">
    <source>
        <dbReference type="Proteomes" id="UP000178367"/>
    </source>
</evidence>
<evidence type="ECO:0000256" key="6">
    <source>
        <dbReference type="PROSITE-ProRule" id="PRU00703"/>
    </source>
</evidence>
<dbReference type="Proteomes" id="UP000178367">
    <property type="component" value="Unassembled WGS sequence"/>
</dbReference>
<dbReference type="GO" id="GO:0010960">
    <property type="term" value="P:magnesium ion homeostasis"/>
    <property type="evidence" value="ECO:0007669"/>
    <property type="project" value="InterPro"/>
</dbReference>
<keyword evidence="5 7" id="KW-0472">Membrane</keyword>
<dbReference type="SUPFAM" id="SSF54631">
    <property type="entry name" value="CBS-domain pair"/>
    <property type="match status" value="1"/>
</dbReference>
<dbReference type="Gene3D" id="3.10.580.10">
    <property type="entry name" value="CBS-domain"/>
    <property type="match status" value="1"/>
</dbReference>
<keyword evidence="2 7" id="KW-0812">Transmembrane</keyword>
<feature type="transmembrane region" description="Helical" evidence="8">
    <location>
        <begin position="106"/>
        <end position="126"/>
    </location>
</feature>
<dbReference type="InterPro" id="IPR000644">
    <property type="entry name" value="CBS_dom"/>
</dbReference>
<dbReference type="EMBL" id="MFGB01000023">
    <property type="protein sequence ID" value="OGF25163.1"/>
    <property type="molecule type" value="Genomic_DNA"/>
</dbReference>
<comment type="caution">
    <text evidence="11">The sequence shown here is derived from an EMBL/GenBank/DDBJ whole genome shotgun (WGS) entry which is preliminary data.</text>
</comment>
<dbReference type="PANTHER" id="PTHR12064:SF94">
    <property type="entry name" value="UNEXTENDED PROTEIN"/>
    <property type="match status" value="1"/>
</dbReference>
<evidence type="ECO:0000256" key="2">
    <source>
        <dbReference type="ARBA" id="ARBA00022692"/>
    </source>
</evidence>
<dbReference type="InterPro" id="IPR002550">
    <property type="entry name" value="CNNM"/>
</dbReference>
<comment type="subcellular location">
    <subcellularLocation>
        <location evidence="1">Membrane</location>
        <topology evidence="1">Multi-pass membrane protein</topology>
    </subcellularLocation>
</comment>
<dbReference type="InterPro" id="IPR044751">
    <property type="entry name" value="Ion_transp-like_CBS"/>
</dbReference>
<dbReference type="InterPro" id="IPR046342">
    <property type="entry name" value="CBS_dom_sf"/>
</dbReference>
<sequence>MEYLIILILVTMSALFSGLTLGYFSLNKDDLGRKAKLGDKNAQKAYRIRKKGNLLLCTLLIGNVAINSILSVFLGSVTTGVLAALASTLLIVIFGEILPQAVFSRYALIVGSRFAWLADFFIFLFYPICYPLSRMLDKFLGSEIPTVYSKRELIKLIEDHEDNMNSEIDADEERIIKGALSFSDKKVDDIMTPRSGMYALPSNRILDKGAIIEISSRGHSRIPVYRKTRDDMVGLLYVKDIIRSDWSGKTVGEIARTDIIFVNQDKKLDELLNDFKKTRHHLFVVINKYGDVQGLVTIEDVMEEIIGEEIVDEFDRHVNLQEVAKNNFKAKGAHVV</sequence>
<reference evidence="11 12" key="1">
    <citation type="journal article" date="2016" name="Nat. Commun.">
        <title>Thousands of microbial genomes shed light on interconnected biogeochemical processes in an aquifer system.</title>
        <authorList>
            <person name="Anantharaman K."/>
            <person name="Brown C.T."/>
            <person name="Hug L.A."/>
            <person name="Sharon I."/>
            <person name="Castelle C.J."/>
            <person name="Probst A.J."/>
            <person name="Thomas B.C."/>
            <person name="Singh A."/>
            <person name="Wilkins M.J."/>
            <person name="Karaoz U."/>
            <person name="Brodie E.L."/>
            <person name="Williams K.H."/>
            <person name="Hubbard S.S."/>
            <person name="Banfield J.F."/>
        </authorList>
    </citation>
    <scope>NUCLEOTIDE SEQUENCE [LARGE SCALE GENOMIC DNA]</scope>
</reference>
<organism evidence="11 12">
    <name type="scientific">Candidatus Falkowbacteria bacterium RIFOXYA2_FULL_47_19</name>
    <dbReference type="NCBI Taxonomy" id="1797994"/>
    <lineage>
        <taxon>Bacteria</taxon>
        <taxon>Candidatus Falkowiibacteriota</taxon>
    </lineage>
</organism>
<dbReference type="InterPro" id="IPR045095">
    <property type="entry name" value="ACDP"/>
</dbReference>
<feature type="domain" description="CNNM transmembrane" evidence="10">
    <location>
        <begin position="1"/>
        <end position="172"/>
    </location>
</feature>
<feature type="transmembrane region" description="Helical" evidence="8">
    <location>
        <begin position="6"/>
        <end position="26"/>
    </location>
</feature>
<keyword evidence="6" id="KW-0129">CBS domain</keyword>
<dbReference type="PANTHER" id="PTHR12064">
    <property type="entry name" value="METAL TRANSPORTER CNNM"/>
    <property type="match status" value="1"/>
</dbReference>
<keyword evidence="3" id="KW-0677">Repeat</keyword>
<evidence type="ECO:0000256" key="8">
    <source>
        <dbReference type="SAM" id="Phobius"/>
    </source>
</evidence>
<dbReference type="AlphaFoldDB" id="A0A1F5SFE9"/>
<evidence type="ECO:0000256" key="3">
    <source>
        <dbReference type="ARBA" id="ARBA00022737"/>
    </source>
</evidence>
<evidence type="ECO:0000259" key="10">
    <source>
        <dbReference type="PROSITE" id="PS51846"/>
    </source>
</evidence>
<feature type="domain" description="CBS" evidence="9">
    <location>
        <begin position="255"/>
        <end position="313"/>
    </location>
</feature>
<dbReference type="PROSITE" id="PS51371">
    <property type="entry name" value="CBS"/>
    <property type="match status" value="1"/>
</dbReference>
<evidence type="ECO:0000256" key="1">
    <source>
        <dbReference type="ARBA" id="ARBA00004141"/>
    </source>
</evidence>
<name>A0A1F5SFE9_9BACT</name>
<accession>A0A1F5SFE9</accession>
<protein>
    <recommendedName>
        <fullName evidence="13">CNNM transmembrane domain-containing protein</fullName>
    </recommendedName>
</protein>
<evidence type="ECO:0000259" key="9">
    <source>
        <dbReference type="PROSITE" id="PS51371"/>
    </source>
</evidence>
<evidence type="ECO:0008006" key="13">
    <source>
        <dbReference type="Google" id="ProtNLM"/>
    </source>
</evidence>
<evidence type="ECO:0000256" key="4">
    <source>
        <dbReference type="ARBA" id="ARBA00022989"/>
    </source>
</evidence>
<proteinExistence type="predicted"/>
<dbReference type="Pfam" id="PF00571">
    <property type="entry name" value="CBS"/>
    <property type="match status" value="1"/>
</dbReference>
<dbReference type="GO" id="GO:0016020">
    <property type="term" value="C:membrane"/>
    <property type="evidence" value="ECO:0007669"/>
    <property type="project" value="UniProtKB-SubCell"/>
</dbReference>
<dbReference type="CDD" id="cd04590">
    <property type="entry name" value="CBS_pair_CorC_HlyC_assoc"/>
    <property type="match status" value="1"/>
</dbReference>
<feature type="transmembrane region" description="Helical" evidence="8">
    <location>
        <begin position="80"/>
        <end position="99"/>
    </location>
</feature>